<dbReference type="EMBL" id="CM000628">
    <property type="protein sequence ID" value="EEC43655.1"/>
    <property type="molecule type" value="Genomic_DNA"/>
</dbReference>
<dbReference type="KEGG" id="pti:PHATRDRAFT_50038"/>
<reference evidence="4" key="2">
    <citation type="submission" date="2008-08" db="EMBL/GenBank/DDBJ databases">
        <authorList>
            <consortium name="Diatom Consortium"/>
            <person name="Grigoriev I."/>
            <person name="Grimwood J."/>
            <person name="Kuo A."/>
            <person name="Otillar R.P."/>
            <person name="Salamov A."/>
            <person name="Detter J.C."/>
            <person name="Lindquist E."/>
            <person name="Shapiro H."/>
            <person name="Lucas S."/>
            <person name="Glavina del Rio T."/>
            <person name="Pitluck S."/>
            <person name="Rokhsar D."/>
            <person name="Bowler C."/>
        </authorList>
    </citation>
    <scope>GENOME REANNOTATION</scope>
    <source>
        <strain evidence="4">CCAP 1055/1</strain>
    </source>
</reference>
<sequence length="373" mass="41659">MNSSEYSLRLDESDAYTEPNDDGVGDWGSVLSWEGENNDGNGVPPRSRSVEAMSLAFQDKPVSQDSLQLSEEDQQNNFYSNYLQQEGLGEGAMSMQGSGEPFFPQNGKAGSQVGQQFRQLQTNESNKHQECDQAKQSSLPQISLGPCHANQEASEGLQPTQSLQQLRQVDHPQLLQQVRFQDDVRKQHQENPQVQQFQSQYTTDPSILLQQLQIAQLQQQLQFAQAQHQVSQATQQFCGSSVEVDNVQKYRHLNSKPSQNSSILPRPNQCYSDSVQCGSLSRPVDQRNNFGELPQEQSAKMDTVETTGPMHFSISKAPVVVSSSDTDDSNRKRTVPGGKGRVRTTAPAKRAKPQPLDTGNMTEKERVHRLRKQ</sequence>
<dbReference type="HOGENOM" id="CLU_383332_0_0_1"/>
<accession>B7GCQ3</accession>
<reference evidence="3 4" key="1">
    <citation type="journal article" date="2008" name="Nature">
        <title>The Phaeodactylum genome reveals the evolutionary history of diatom genomes.</title>
        <authorList>
            <person name="Bowler C."/>
            <person name="Allen A.E."/>
            <person name="Badger J.H."/>
            <person name="Grimwood J."/>
            <person name="Jabbari K."/>
            <person name="Kuo A."/>
            <person name="Maheswari U."/>
            <person name="Martens C."/>
            <person name="Maumus F."/>
            <person name="Otillar R.P."/>
            <person name="Rayko E."/>
            <person name="Salamov A."/>
            <person name="Vandepoele K."/>
            <person name="Beszteri B."/>
            <person name="Gruber A."/>
            <person name="Heijde M."/>
            <person name="Katinka M."/>
            <person name="Mock T."/>
            <person name="Valentin K."/>
            <person name="Verret F."/>
            <person name="Berges J.A."/>
            <person name="Brownlee C."/>
            <person name="Cadoret J.P."/>
            <person name="Chiovitti A."/>
            <person name="Choi C.J."/>
            <person name="Coesel S."/>
            <person name="De Martino A."/>
            <person name="Detter J.C."/>
            <person name="Durkin C."/>
            <person name="Falciatore A."/>
            <person name="Fournet J."/>
            <person name="Haruta M."/>
            <person name="Huysman M.J."/>
            <person name="Jenkins B.D."/>
            <person name="Jiroutova K."/>
            <person name="Jorgensen R.E."/>
            <person name="Joubert Y."/>
            <person name="Kaplan A."/>
            <person name="Kroger N."/>
            <person name="Kroth P.G."/>
            <person name="La Roche J."/>
            <person name="Lindquist E."/>
            <person name="Lommer M."/>
            <person name="Martin-Jezequel V."/>
            <person name="Lopez P.J."/>
            <person name="Lucas S."/>
            <person name="Mangogna M."/>
            <person name="McGinnis K."/>
            <person name="Medlin L.K."/>
            <person name="Montsant A."/>
            <person name="Oudot-Le Secq M.P."/>
            <person name="Napoli C."/>
            <person name="Obornik M."/>
            <person name="Parker M.S."/>
            <person name="Petit J.L."/>
            <person name="Porcel B.M."/>
            <person name="Poulsen N."/>
            <person name="Robison M."/>
            <person name="Rychlewski L."/>
            <person name="Rynearson T.A."/>
            <person name="Schmutz J."/>
            <person name="Shapiro H."/>
            <person name="Siaut M."/>
            <person name="Stanley M."/>
            <person name="Sussman M.R."/>
            <person name="Taylor A.R."/>
            <person name="Vardi A."/>
            <person name="von Dassow P."/>
            <person name="Vyverman W."/>
            <person name="Willis A."/>
            <person name="Wyrwicz L.S."/>
            <person name="Rokhsar D.S."/>
            <person name="Weissenbach J."/>
            <person name="Armbrust E.V."/>
            <person name="Green B.R."/>
            <person name="Van de Peer Y."/>
            <person name="Grigoriev I.V."/>
        </authorList>
    </citation>
    <scope>NUCLEOTIDE SEQUENCE [LARGE SCALE GENOMIC DNA]</scope>
    <source>
        <strain evidence="3 4">CCAP 1055/1</strain>
    </source>
</reference>
<dbReference type="RefSeq" id="XP_002184919.1">
    <property type="nucleotide sequence ID" value="XM_002184883.1"/>
</dbReference>
<feature type="region of interest" description="Disordered" evidence="2">
    <location>
        <begin position="91"/>
        <end position="114"/>
    </location>
</feature>
<keyword evidence="1" id="KW-0175">Coiled coil</keyword>
<gene>
    <name evidence="3" type="ORF">PHATRDRAFT_50038</name>
</gene>
<feature type="region of interest" description="Disordered" evidence="2">
    <location>
        <begin position="315"/>
        <end position="373"/>
    </location>
</feature>
<evidence type="ECO:0000256" key="1">
    <source>
        <dbReference type="SAM" id="Coils"/>
    </source>
</evidence>
<evidence type="ECO:0000313" key="3">
    <source>
        <dbReference type="EMBL" id="EEC43655.1"/>
    </source>
</evidence>
<name>B7GCQ3_PHATC</name>
<evidence type="ECO:0000256" key="2">
    <source>
        <dbReference type="SAM" id="MobiDB-lite"/>
    </source>
</evidence>
<feature type="coiled-coil region" evidence="1">
    <location>
        <begin position="207"/>
        <end position="234"/>
    </location>
</feature>
<feature type="region of interest" description="Disordered" evidence="2">
    <location>
        <begin position="1"/>
        <end position="48"/>
    </location>
</feature>
<dbReference type="AlphaFoldDB" id="B7GCQ3"/>
<dbReference type="PaxDb" id="2850-Phatr50038"/>
<keyword evidence="4" id="KW-1185">Reference proteome</keyword>
<feature type="compositionally biased region" description="Acidic residues" evidence="2">
    <location>
        <begin position="13"/>
        <end position="24"/>
    </location>
</feature>
<dbReference type="InParanoid" id="B7GCQ3"/>
<proteinExistence type="predicted"/>
<organism evidence="3 4">
    <name type="scientific">Phaeodactylum tricornutum (strain CCAP 1055/1)</name>
    <dbReference type="NCBI Taxonomy" id="556484"/>
    <lineage>
        <taxon>Eukaryota</taxon>
        <taxon>Sar</taxon>
        <taxon>Stramenopiles</taxon>
        <taxon>Ochrophyta</taxon>
        <taxon>Bacillariophyta</taxon>
        <taxon>Bacillariophyceae</taxon>
        <taxon>Bacillariophycidae</taxon>
        <taxon>Naviculales</taxon>
        <taxon>Phaeodactylaceae</taxon>
        <taxon>Phaeodactylum</taxon>
    </lineage>
</organism>
<evidence type="ECO:0000313" key="4">
    <source>
        <dbReference type="Proteomes" id="UP000000759"/>
    </source>
</evidence>
<protein>
    <submittedName>
        <fullName evidence="3">Uncharacterized protein</fullName>
    </submittedName>
</protein>
<dbReference type="GeneID" id="7198798"/>
<dbReference type="Proteomes" id="UP000000759">
    <property type="component" value="Chromosome 26"/>
</dbReference>